<name>A0AAV1XI64_LUPLU</name>
<keyword evidence="1" id="KW-0863">Zinc-finger</keyword>
<keyword evidence="1" id="KW-0479">Metal-binding</keyword>
<organism evidence="3 4">
    <name type="scientific">Lupinus luteus</name>
    <name type="common">European yellow lupine</name>
    <dbReference type="NCBI Taxonomy" id="3873"/>
    <lineage>
        <taxon>Eukaryota</taxon>
        <taxon>Viridiplantae</taxon>
        <taxon>Streptophyta</taxon>
        <taxon>Embryophyta</taxon>
        <taxon>Tracheophyta</taxon>
        <taxon>Spermatophyta</taxon>
        <taxon>Magnoliopsida</taxon>
        <taxon>eudicotyledons</taxon>
        <taxon>Gunneridae</taxon>
        <taxon>Pentapetalae</taxon>
        <taxon>rosids</taxon>
        <taxon>fabids</taxon>
        <taxon>Fabales</taxon>
        <taxon>Fabaceae</taxon>
        <taxon>Papilionoideae</taxon>
        <taxon>50 kb inversion clade</taxon>
        <taxon>genistoids sensu lato</taxon>
        <taxon>core genistoids</taxon>
        <taxon>Genisteae</taxon>
        <taxon>Lupinus</taxon>
    </lineage>
</organism>
<sequence>MLEMHKLFIIIAGKKHARDSDFFYQIQFDDDGRMVNFFWVDARSRLAYQTFGDVITFDTTYKTNKYIMPFAPLTGLNHHLQSTLFGCALFQDEYEISFIWLFETWLKAMSGKKSVSIITDQDIAIGGVVAKVFPEARHRLCLWHIMNKFPTKLAHIYHKKSTFKRELKRCIRDSPAIKDFEDDWKHIMDKYELENNDWLIKLFEIRESWIPIYNKSTFFAGMNTT</sequence>
<dbReference type="GO" id="GO:0005634">
    <property type="term" value="C:nucleus"/>
    <property type="evidence" value="ECO:0007669"/>
    <property type="project" value="UniProtKB-SubCell"/>
</dbReference>
<dbReference type="GO" id="GO:0006355">
    <property type="term" value="P:regulation of DNA-templated transcription"/>
    <property type="evidence" value="ECO:0007669"/>
    <property type="project" value="UniProtKB-UniRule"/>
</dbReference>
<dbReference type="Pfam" id="PF10551">
    <property type="entry name" value="MULE"/>
    <property type="match status" value="1"/>
</dbReference>
<dbReference type="EMBL" id="CAXHTB010000015">
    <property type="protein sequence ID" value="CAL0320814.1"/>
    <property type="molecule type" value="Genomic_DNA"/>
</dbReference>
<dbReference type="PANTHER" id="PTHR31669">
    <property type="entry name" value="PROTEIN FAR1-RELATED SEQUENCE 10-RELATED"/>
    <property type="match status" value="1"/>
</dbReference>
<gene>
    <name evidence="3" type="ORF">LLUT_LOCUS21874</name>
</gene>
<protein>
    <recommendedName>
        <fullName evidence="1">Protein FAR1-RELATED SEQUENCE</fullName>
    </recommendedName>
</protein>
<evidence type="ECO:0000256" key="1">
    <source>
        <dbReference type="RuleBase" id="RU367018"/>
    </source>
</evidence>
<evidence type="ECO:0000313" key="4">
    <source>
        <dbReference type="Proteomes" id="UP001497480"/>
    </source>
</evidence>
<dbReference type="GO" id="GO:0008270">
    <property type="term" value="F:zinc ion binding"/>
    <property type="evidence" value="ECO:0007669"/>
    <property type="project" value="UniProtKB-UniRule"/>
</dbReference>
<dbReference type="PANTHER" id="PTHR31669:SF302">
    <property type="entry name" value="PROTEIN FAR1-RELATED SEQUENCE"/>
    <property type="match status" value="1"/>
</dbReference>
<comment type="caution">
    <text evidence="3">The sequence shown here is derived from an EMBL/GenBank/DDBJ whole genome shotgun (WGS) entry which is preliminary data.</text>
</comment>
<proteinExistence type="inferred from homology"/>
<keyword evidence="1" id="KW-0862">Zinc</keyword>
<dbReference type="AlphaFoldDB" id="A0AAV1XI64"/>
<accession>A0AAV1XI64</accession>
<evidence type="ECO:0000259" key="2">
    <source>
        <dbReference type="Pfam" id="PF10551"/>
    </source>
</evidence>
<evidence type="ECO:0000313" key="3">
    <source>
        <dbReference type="EMBL" id="CAL0320814.1"/>
    </source>
</evidence>
<keyword evidence="1" id="KW-0539">Nucleus</keyword>
<comment type="function">
    <text evidence="1">Putative transcription activator involved in regulating light control of development.</text>
</comment>
<comment type="similarity">
    <text evidence="1">Belongs to the FHY3/FAR1 family.</text>
</comment>
<comment type="subcellular location">
    <subcellularLocation>
        <location evidence="1">Nucleus</location>
    </subcellularLocation>
</comment>
<feature type="domain" description="MULE transposase" evidence="2">
    <location>
        <begin position="54"/>
        <end position="148"/>
    </location>
</feature>
<reference evidence="3 4" key="1">
    <citation type="submission" date="2024-03" db="EMBL/GenBank/DDBJ databases">
        <authorList>
            <person name="Martinez-Hernandez J."/>
        </authorList>
    </citation>
    <scope>NUCLEOTIDE SEQUENCE [LARGE SCALE GENOMIC DNA]</scope>
</reference>
<dbReference type="Proteomes" id="UP001497480">
    <property type="component" value="Unassembled WGS sequence"/>
</dbReference>
<dbReference type="InterPro" id="IPR018289">
    <property type="entry name" value="MULE_transposase_dom"/>
</dbReference>
<dbReference type="InterPro" id="IPR031052">
    <property type="entry name" value="FHY3/FAR1"/>
</dbReference>
<keyword evidence="4" id="KW-1185">Reference proteome</keyword>